<dbReference type="Proteomes" id="UP000013827">
    <property type="component" value="Unassembled WGS sequence"/>
</dbReference>
<protein>
    <submittedName>
        <fullName evidence="6">Uncharacterized protein</fullName>
    </submittedName>
</protein>
<dbReference type="Pfam" id="PF10507">
    <property type="entry name" value="TMEM65"/>
    <property type="match status" value="1"/>
</dbReference>
<dbReference type="eggNOG" id="KOG4619">
    <property type="taxonomic scope" value="Eukaryota"/>
</dbReference>
<dbReference type="PANTHER" id="PTHR21706:SF15">
    <property type="entry name" value="TRANSMEMBRANE PROTEIN 65"/>
    <property type="match status" value="1"/>
</dbReference>
<dbReference type="PaxDb" id="2903-EOD31866"/>
<dbReference type="GO" id="GO:0005739">
    <property type="term" value="C:mitochondrion"/>
    <property type="evidence" value="ECO:0007669"/>
    <property type="project" value="TreeGrafter"/>
</dbReference>
<dbReference type="PANTHER" id="PTHR21706">
    <property type="entry name" value="TRANSMEMBRANE PROTEIN 65"/>
    <property type="match status" value="1"/>
</dbReference>
<organism evidence="6 7">
    <name type="scientific">Emiliania huxleyi (strain CCMP1516)</name>
    <dbReference type="NCBI Taxonomy" id="280463"/>
    <lineage>
        <taxon>Eukaryota</taxon>
        <taxon>Haptista</taxon>
        <taxon>Haptophyta</taxon>
        <taxon>Prymnesiophyceae</taxon>
        <taxon>Isochrysidales</taxon>
        <taxon>Noelaerhabdaceae</taxon>
        <taxon>Emiliania</taxon>
    </lineage>
</organism>
<evidence type="ECO:0000313" key="6">
    <source>
        <dbReference type="EnsemblProtists" id="EOD31866"/>
    </source>
</evidence>
<evidence type="ECO:0000313" key="7">
    <source>
        <dbReference type="Proteomes" id="UP000013827"/>
    </source>
</evidence>
<comment type="subcellular location">
    <subcellularLocation>
        <location evidence="1">Membrane</location>
        <topology evidence="1">Multi-pass membrane protein</topology>
    </subcellularLocation>
</comment>
<evidence type="ECO:0000256" key="4">
    <source>
        <dbReference type="ARBA" id="ARBA00023136"/>
    </source>
</evidence>
<accession>A0A0D3K7Y1</accession>
<evidence type="ECO:0000256" key="5">
    <source>
        <dbReference type="SAM" id="Phobius"/>
    </source>
</evidence>
<keyword evidence="4 5" id="KW-0472">Membrane</keyword>
<evidence type="ECO:0000256" key="3">
    <source>
        <dbReference type="ARBA" id="ARBA00022989"/>
    </source>
</evidence>
<dbReference type="GeneID" id="17277138"/>
<dbReference type="AlphaFoldDB" id="A0A0D3K7Y1"/>
<sequence>MTKAAQAEVKAPLTFAERLGISQVMHQNPELARSFLREASVLRDPCGTAVWNGEGAAPSLTDSEKAKAAAIAAAQGRGKTAFFAYLSSDFKNSVLRLSGAEGAEAVASAGRGRTSFFAALPGTVKYDALQRWQEQQARATGDGEGEGSLAAPARGELAKLSVSVGVPMIGFGFADNFLMITFGETIDSHFSQYVSTMAAAGLGNLMSNLVGLRLADAIEQASERMGLPTPRLSAAQRATTAARIASFGGLSAGVTIGCLLGMSPLLFVT</sequence>
<feature type="transmembrane region" description="Helical" evidence="5">
    <location>
        <begin position="244"/>
        <end position="268"/>
    </location>
</feature>
<keyword evidence="3 5" id="KW-1133">Transmembrane helix</keyword>
<evidence type="ECO:0000256" key="1">
    <source>
        <dbReference type="ARBA" id="ARBA00004141"/>
    </source>
</evidence>
<reference evidence="7" key="1">
    <citation type="journal article" date="2013" name="Nature">
        <title>Pan genome of the phytoplankton Emiliania underpins its global distribution.</title>
        <authorList>
            <person name="Read B.A."/>
            <person name="Kegel J."/>
            <person name="Klute M.J."/>
            <person name="Kuo A."/>
            <person name="Lefebvre S.C."/>
            <person name="Maumus F."/>
            <person name="Mayer C."/>
            <person name="Miller J."/>
            <person name="Monier A."/>
            <person name="Salamov A."/>
            <person name="Young J."/>
            <person name="Aguilar M."/>
            <person name="Claverie J.M."/>
            <person name="Frickenhaus S."/>
            <person name="Gonzalez K."/>
            <person name="Herman E.K."/>
            <person name="Lin Y.C."/>
            <person name="Napier J."/>
            <person name="Ogata H."/>
            <person name="Sarno A.F."/>
            <person name="Shmutz J."/>
            <person name="Schroeder D."/>
            <person name="de Vargas C."/>
            <person name="Verret F."/>
            <person name="von Dassow P."/>
            <person name="Valentin K."/>
            <person name="Van de Peer Y."/>
            <person name="Wheeler G."/>
            <person name="Dacks J.B."/>
            <person name="Delwiche C.F."/>
            <person name="Dyhrman S.T."/>
            <person name="Glockner G."/>
            <person name="John U."/>
            <person name="Richards T."/>
            <person name="Worden A.Z."/>
            <person name="Zhang X."/>
            <person name="Grigoriev I.V."/>
            <person name="Allen A.E."/>
            <person name="Bidle K."/>
            <person name="Borodovsky M."/>
            <person name="Bowler C."/>
            <person name="Brownlee C."/>
            <person name="Cock J.M."/>
            <person name="Elias M."/>
            <person name="Gladyshev V.N."/>
            <person name="Groth M."/>
            <person name="Guda C."/>
            <person name="Hadaegh A."/>
            <person name="Iglesias-Rodriguez M.D."/>
            <person name="Jenkins J."/>
            <person name="Jones B.M."/>
            <person name="Lawson T."/>
            <person name="Leese F."/>
            <person name="Lindquist E."/>
            <person name="Lobanov A."/>
            <person name="Lomsadze A."/>
            <person name="Malik S.B."/>
            <person name="Marsh M.E."/>
            <person name="Mackinder L."/>
            <person name="Mock T."/>
            <person name="Mueller-Roeber B."/>
            <person name="Pagarete A."/>
            <person name="Parker M."/>
            <person name="Probert I."/>
            <person name="Quesneville H."/>
            <person name="Raines C."/>
            <person name="Rensing S.A."/>
            <person name="Riano-Pachon D.M."/>
            <person name="Richier S."/>
            <person name="Rokitta S."/>
            <person name="Shiraiwa Y."/>
            <person name="Soanes D.M."/>
            <person name="van der Giezen M."/>
            <person name="Wahlund T.M."/>
            <person name="Williams B."/>
            <person name="Wilson W."/>
            <person name="Wolfe G."/>
            <person name="Wurch L.L."/>
        </authorList>
    </citation>
    <scope>NUCLEOTIDE SEQUENCE</scope>
</reference>
<reference evidence="6" key="2">
    <citation type="submission" date="2024-10" db="UniProtKB">
        <authorList>
            <consortium name="EnsemblProtists"/>
        </authorList>
    </citation>
    <scope>IDENTIFICATION</scope>
</reference>
<keyword evidence="7" id="KW-1185">Reference proteome</keyword>
<dbReference type="GO" id="GO:0016020">
    <property type="term" value="C:membrane"/>
    <property type="evidence" value="ECO:0007669"/>
    <property type="project" value="UniProtKB-SubCell"/>
</dbReference>
<keyword evidence="2 5" id="KW-0812">Transmembrane</keyword>
<dbReference type="HOGENOM" id="CLU_1036019_0_0_1"/>
<name>A0A0D3K7Y1_EMIH1</name>
<dbReference type="InterPro" id="IPR019537">
    <property type="entry name" value="TMEM65"/>
</dbReference>
<proteinExistence type="predicted"/>
<dbReference type="EnsemblProtists" id="EOD31866">
    <property type="protein sequence ID" value="EOD31866"/>
    <property type="gene ID" value="EMIHUDRAFT_231304"/>
</dbReference>
<dbReference type="STRING" id="2903.R1F902"/>
<dbReference type="KEGG" id="ehx:EMIHUDRAFT_231304"/>
<dbReference type="RefSeq" id="XP_005784295.1">
    <property type="nucleotide sequence ID" value="XM_005784238.1"/>
</dbReference>
<evidence type="ECO:0000256" key="2">
    <source>
        <dbReference type="ARBA" id="ARBA00022692"/>
    </source>
</evidence>